<evidence type="ECO:0000256" key="2">
    <source>
        <dbReference type="ARBA" id="ARBA00022737"/>
    </source>
</evidence>
<dbReference type="Gene3D" id="4.10.280.10">
    <property type="entry name" value="Helix-loop-helix DNA-binding domain"/>
    <property type="match status" value="1"/>
</dbReference>
<feature type="non-terminal residue" evidence="9">
    <location>
        <position position="1"/>
    </location>
</feature>
<comment type="subcellular location">
    <subcellularLocation>
        <location evidence="1">Nucleus</location>
    </subcellularLocation>
</comment>
<keyword evidence="5" id="KW-0804">Transcription</keyword>
<reference evidence="9 10" key="1">
    <citation type="submission" date="2020-10" db="EMBL/GenBank/DDBJ databases">
        <authorList>
            <person name="Klimov P.B."/>
            <person name="Dyachkov S.M."/>
            <person name="Chetverikov P.E."/>
        </authorList>
    </citation>
    <scope>NUCLEOTIDE SEQUENCE [LARGE SCALE GENOMIC DNA]</scope>
    <source>
        <strain evidence="9">BMOC 18-1129-001#AD2665</strain>
        <tissue evidence="9">Entire mites</tissue>
    </source>
</reference>
<dbReference type="PROSITE" id="PS50112">
    <property type="entry name" value="PAS"/>
    <property type="match status" value="2"/>
</dbReference>
<dbReference type="InterPro" id="IPR001067">
    <property type="entry name" value="Nuc_translocat"/>
</dbReference>
<evidence type="ECO:0000313" key="10">
    <source>
        <dbReference type="Proteomes" id="UP000825002"/>
    </source>
</evidence>
<feature type="non-terminal residue" evidence="9">
    <location>
        <position position="428"/>
    </location>
</feature>
<dbReference type="PANTHER" id="PTHR23043">
    <property type="entry name" value="HYPOXIA-INDUCIBLE FACTOR 1 ALPHA"/>
    <property type="match status" value="1"/>
</dbReference>
<feature type="domain" description="PAS" evidence="7">
    <location>
        <begin position="70"/>
        <end position="127"/>
    </location>
</feature>
<evidence type="ECO:0000313" key="9">
    <source>
        <dbReference type="EMBL" id="KAG9510894.1"/>
    </source>
</evidence>
<evidence type="ECO:0000256" key="1">
    <source>
        <dbReference type="ARBA" id="ARBA00004123"/>
    </source>
</evidence>
<feature type="domain" description="PAS" evidence="7">
    <location>
        <begin position="278"/>
        <end position="333"/>
    </location>
</feature>
<dbReference type="SUPFAM" id="SSF47459">
    <property type="entry name" value="HLH, helix-loop-helix DNA-binding domain"/>
    <property type="match status" value="1"/>
</dbReference>
<keyword evidence="4" id="KW-0238">DNA-binding</keyword>
<protein>
    <submittedName>
        <fullName evidence="9">Single-minded-like 2</fullName>
    </submittedName>
</protein>
<evidence type="ECO:0000256" key="6">
    <source>
        <dbReference type="ARBA" id="ARBA00023242"/>
    </source>
</evidence>
<dbReference type="InterPro" id="IPR011598">
    <property type="entry name" value="bHLH_dom"/>
</dbReference>
<dbReference type="InterPro" id="IPR036638">
    <property type="entry name" value="HLH_DNA-bd_sf"/>
</dbReference>
<evidence type="ECO:0000259" key="7">
    <source>
        <dbReference type="PROSITE" id="PS50112"/>
    </source>
</evidence>
<evidence type="ECO:0000256" key="4">
    <source>
        <dbReference type="ARBA" id="ARBA00023125"/>
    </source>
</evidence>
<accession>A0ABQ7SBV7</accession>
<dbReference type="InterPro" id="IPR035965">
    <property type="entry name" value="PAS-like_dom_sf"/>
</dbReference>
<dbReference type="InterPro" id="IPR000014">
    <property type="entry name" value="PAS"/>
</dbReference>
<organism evidence="9 10">
    <name type="scientific">Fragariocoptes setiger</name>
    <dbReference type="NCBI Taxonomy" id="1670756"/>
    <lineage>
        <taxon>Eukaryota</taxon>
        <taxon>Metazoa</taxon>
        <taxon>Ecdysozoa</taxon>
        <taxon>Arthropoda</taxon>
        <taxon>Chelicerata</taxon>
        <taxon>Arachnida</taxon>
        <taxon>Acari</taxon>
        <taxon>Acariformes</taxon>
        <taxon>Trombidiformes</taxon>
        <taxon>Prostigmata</taxon>
        <taxon>Eupodina</taxon>
        <taxon>Eriophyoidea</taxon>
        <taxon>Phytoptidae</taxon>
        <taxon>Fragariocoptes</taxon>
    </lineage>
</organism>
<dbReference type="PANTHER" id="PTHR23043:SF36">
    <property type="entry name" value="PROTEIN SINGLE-MINDED"/>
    <property type="match status" value="1"/>
</dbReference>
<evidence type="ECO:0000256" key="3">
    <source>
        <dbReference type="ARBA" id="ARBA00023015"/>
    </source>
</evidence>
<keyword evidence="6" id="KW-0539">Nucleus</keyword>
<dbReference type="Pfam" id="PF23171">
    <property type="entry name" value="bHLH_HIF1A"/>
    <property type="match status" value="1"/>
</dbReference>
<proteinExistence type="predicted"/>
<keyword evidence="3" id="KW-0805">Transcription regulation</keyword>
<dbReference type="PRINTS" id="PR00785">
    <property type="entry name" value="NCTRNSLOCATR"/>
</dbReference>
<dbReference type="EMBL" id="JAIFTH010000059">
    <property type="protein sequence ID" value="KAG9510894.1"/>
    <property type="molecule type" value="Genomic_DNA"/>
</dbReference>
<dbReference type="SMART" id="SM00091">
    <property type="entry name" value="PAS"/>
    <property type="match status" value="2"/>
</dbReference>
<dbReference type="Pfam" id="PF08447">
    <property type="entry name" value="PAS_3"/>
    <property type="match status" value="1"/>
</dbReference>
<dbReference type="CDD" id="cd00130">
    <property type="entry name" value="PAS"/>
    <property type="match status" value="2"/>
</dbReference>
<keyword evidence="2" id="KW-0677">Repeat</keyword>
<dbReference type="InterPro" id="IPR013767">
    <property type="entry name" value="PAS_fold"/>
</dbReference>
<dbReference type="InterPro" id="IPR013655">
    <property type="entry name" value="PAS_fold_3"/>
</dbReference>
<gene>
    <name evidence="9" type="primary">SIM2</name>
    <name evidence="9" type="ORF">GZH46_00552</name>
</gene>
<evidence type="ECO:0000256" key="5">
    <source>
        <dbReference type="ARBA" id="ARBA00023163"/>
    </source>
</evidence>
<sequence length="428" mass="47847">SKNAAKTRREKEKAEFNEMSKLLPLPVSTTAQLDKASIIRLTSSYLKMRATFPQACTLNRLPFKELGSLLLQTLDGFVFALHYDAKIMYISETASVHLGLPQVDLTGSSMFEYVHPSDHDDMSAVLQVDPSEQALLDDNLAFTMAANMNTNMNRQYESHSYCSAPNHTLNQQRRDNDAELYEYSELARSFCVRLKCILPKRNAGLVSGGYKAIHCNGYLKVRRARRQHTTNTMSIVSEPHVMQEHDSNQWHTVGLVAVGHSLVPSASTEIRLYSDSFMFRADLDLTLTFADAITKRLLGYEPLDLVGHTLYKFVYGADYEAVRDAHQSLLKKGQVITRYYRLIRNNGAYVYVQSYATLVNNPRCQTKPQYVVSVNWILTGAHACDDACIVLDSPVQVNGSNPVAATSGPASKSTNMALKINTKFNGPI</sequence>
<comment type="caution">
    <text evidence="9">The sequence shown here is derived from an EMBL/GenBank/DDBJ whole genome shotgun (WGS) entry which is preliminary data.</text>
</comment>
<name>A0ABQ7SBV7_9ACAR</name>
<dbReference type="PROSITE" id="PS50888">
    <property type="entry name" value="BHLH"/>
    <property type="match status" value="1"/>
</dbReference>
<feature type="domain" description="BHLH" evidence="8">
    <location>
        <begin position="1"/>
        <end position="49"/>
    </location>
</feature>
<dbReference type="Pfam" id="PF00989">
    <property type="entry name" value="PAS"/>
    <property type="match status" value="1"/>
</dbReference>
<dbReference type="Gene3D" id="3.30.450.20">
    <property type="entry name" value="PAS domain"/>
    <property type="match status" value="2"/>
</dbReference>
<evidence type="ECO:0000259" key="8">
    <source>
        <dbReference type="PROSITE" id="PS50888"/>
    </source>
</evidence>
<dbReference type="Proteomes" id="UP000825002">
    <property type="component" value="Unassembled WGS sequence"/>
</dbReference>
<keyword evidence="10" id="KW-1185">Reference proteome</keyword>
<dbReference type="SUPFAM" id="SSF55785">
    <property type="entry name" value="PYP-like sensor domain (PAS domain)"/>
    <property type="match status" value="2"/>
</dbReference>